<dbReference type="OrthoDB" id="382013at2759"/>
<dbReference type="SUPFAM" id="SSF63825">
    <property type="entry name" value="YWTD domain"/>
    <property type="match status" value="1"/>
</dbReference>
<dbReference type="AlphaFoldDB" id="A0A8S3QZH2"/>
<dbReference type="InterPro" id="IPR050778">
    <property type="entry name" value="Cueball_EGF_LRP_Nidogen"/>
</dbReference>
<evidence type="ECO:0000313" key="1">
    <source>
        <dbReference type="EMBL" id="CAG2201825.1"/>
    </source>
</evidence>
<reference evidence="1" key="1">
    <citation type="submission" date="2021-03" db="EMBL/GenBank/DDBJ databases">
        <authorList>
            <person name="Bekaert M."/>
        </authorList>
    </citation>
    <scope>NUCLEOTIDE SEQUENCE</scope>
</reference>
<sequence length="299" mass="33849">MSMCHHRDINTTTKFTTPTTLMLLRASDLIDGFILAGIEQGEQLVQLISSWYSTEQDSVGVALLKSKTGFLKSDSQSRAKILDEQFCTSRKMAALFTNIDTNSEHKYDAEEIRCMDVGYVAFLTVFSFRLHYSLEQSMETIVPSVTNPADVAIDSLYEHLYWTERIRGGGIGRCNYDGSNITVIMKEDYIWSVTLDLENSYISFTYIYILDSDEQGHRLYYMNFDTGEIMSSATDSSNVTIITRAGSQAYDIEINGDDIYCTADFRIIRLQKHPGTKSQTIHTETTQITSLFVYLGNGK</sequence>
<accession>A0A8S3QZH2</accession>
<dbReference type="Proteomes" id="UP000683360">
    <property type="component" value="Unassembled WGS sequence"/>
</dbReference>
<dbReference type="PANTHER" id="PTHR46513:SF44">
    <property type="entry name" value="LDL RECEPTOR RELATED PROTEIN 4"/>
    <property type="match status" value="1"/>
</dbReference>
<keyword evidence="2" id="KW-1185">Reference proteome</keyword>
<dbReference type="Gene3D" id="2.120.10.30">
    <property type="entry name" value="TolB, C-terminal domain"/>
    <property type="match status" value="1"/>
</dbReference>
<dbReference type="EMBL" id="CAJPWZ010000867">
    <property type="protein sequence ID" value="CAG2201825.1"/>
    <property type="molecule type" value="Genomic_DNA"/>
</dbReference>
<dbReference type="InterPro" id="IPR000033">
    <property type="entry name" value="LDLR_classB_rpt"/>
</dbReference>
<organism evidence="1 2">
    <name type="scientific">Mytilus edulis</name>
    <name type="common">Blue mussel</name>
    <dbReference type="NCBI Taxonomy" id="6550"/>
    <lineage>
        <taxon>Eukaryota</taxon>
        <taxon>Metazoa</taxon>
        <taxon>Spiralia</taxon>
        <taxon>Lophotrochozoa</taxon>
        <taxon>Mollusca</taxon>
        <taxon>Bivalvia</taxon>
        <taxon>Autobranchia</taxon>
        <taxon>Pteriomorphia</taxon>
        <taxon>Mytilida</taxon>
        <taxon>Mytiloidea</taxon>
        <taxon>Mytilidae</taxon>
        <taxon>Mytilinae</taxon>
        <taxon>Mytilus</taxon>
    </lineage>
</organism>
<gene>
    <name evidence="1" type="ORF">MEDL_16428</name>
</gene>
<dbReference type="PANTHER" id="PTHR46513">
    <property type="entry name" value="VITELLOGENIN RECEPTOR-LIKE PROTEIN-RELATED-RELATED"/>
    <property type="match status" value="1"/>
</dbReference>
<evidence type="ECO:0000313" key="2">
    <source>
        <dbReference type="Proteomes" id="UP000683360"/>
    </source>
</evidence>
<protein>
    <submittedName>
        <fullName evidence="1">Uncharacterized protein</fullName>
    </submittedName>
</protein>
<comment type="caution">
    <text evidence="1">The sequence shown here is derived from an EMBL/GenBank/DDBJ whole genome shotgun (WGS) entry which is preliminary data.</text>
</comment>
<dbReference type="InterPro" id="IPR011042">
    <property type="entry name" value="6-blade_b-propeller_TolB-like"/>
</dbReference>
<dbReference type="SMART" id="SM00135">
    <property type="entry name" value="LY"/>
    <property type="match status" value="1"/>
</dbReference>
<name>A0A8S3QZH2_MYTED</name>
<proteinExistence type="predicted"/>